<evidence type="ECO:0000256" key="6">
    <source>
        <dbReference type="SAM" id="MobiDB-lite"/>
    </source>
</evidence>
<feature type="transmembrane region" description="Helical" evidence="7">
    <location>
        <begin position="257"/>
        <end position="280"/>
    </location>
</feature>
<accession>A0A0A0BAU5</accession>
<dbReference type="AlphaFoldDB" id="A0A0A0BAU5"/>
<dbReference type="RefSeq" id="WP_034624269.1">
    <property type="nucleotide sequence ID" value="NZ_AXNT01000001.1"/>
</dbReference>
<evidence type="ECO:0000256" key="5">
    <source>
        <dbReference type="ARBA" id="ARBA00023136"/>
    </source>
</evidence>
<keyword evidence="4 7" id="KW-1133">Transmembrane helix</keyword>
<dbReference type="STRING" id="1408250.Q760_00220"/>
<evidence type="ECO:0000256" key="7">
    <source>
        <dbReference type="SAM" id="Phobius"/>
    </source>
</evidence>
<dbReference type="OrthoDB" id="5242957at2"/>
<sequence>MSVPLWVWGATTALVVGMILFDFFAHVRKPHEPTFRESATWSIFYVAIAILFGVGVGVVSGWTFGGEYFAGYVTEKSLSVDNLFVFLIIMTKFAVPRAYQQKVLLVGVVIALVLRTVFILLGAAAIEEWSWVFYVFGGFLIYTAIKLAREKHDGDVEHEAAEEKDSLAVRALKRVLPTTEKYHGDRLTVVIDGKRLVTPMLLVMAAIGSTDILFALDSIPAIYGLTQEPYLVFTTNAFALLGLRQLYFLLGGLLERLVYLSQGLSVILGFIGVKLVLHAMHTNELTFVNGGQPFHWAPEIPTWLSLSVILATLAVATVASLLKTRSDANRVEAGGDGTGRDDDQVGASSSTS</sequence>
<evidence type="ECO:0000256" key="1">
    <source>
        <dbReference type="ARBA" id="ARBA00004141"/>
    </source>
</evidence>
<feature type="transmembrane region" description="Helical" evidence="7">
    <location>
        <begin position="39"/>
        <end position="65"/>
    </location>
</feature>
<dbReference type="Proteomes" id="UP000029833">
    <property type="component" value="Unassembled WGS sequence"/>
</dbReference>
<dbReference type="GO" id="GO:0016020">
    <property type="term" value="C:membrane"/>
    <property type="evidence" value="ECO:0007669"/>
    <property type="project" value="UniProtKB-SubCell"/>
</dbReference>
<comment type="subcellular location">
    <subcellularLocation>
        <location evidence="1">Membrane</location>
        <topology evidence="1">Multi-pass membrane protein</topology>
    </subcellularLocation>
</comment>
<keyword evidence="5 7" id="KW-0472">Membrane</keyword>
<dbReference type="Pfam" id="PF03741">
    <property type="entry name" value="TerC"/>
    <property type="match status" value="1"/>
</dbReference>
<evidence type="ECO:0000256" key="2">
    <source>
        <dbReference type="ARBA" id="ARBA00007511"/>
    </source>
</evidence>
<feature type="transmembrane region" description="Helical" evidence="7">
    <location>
        <begin position="6"/>
        <end position="27"/>
    </location>
</feature>
<evidence type="ECO:0000313" key="8">
    <source>
        <dbReference type="EMBL" id="KGM03950.1"/>
    </source>
</evidence>
<dbReference type="InterPro" id="IPR022369">
    <property type="entry name" value="Integral_membrane_TerC_rswitch"/>
</dbReference>
<feature type="region of interest" description="Disordered" evidence="6">
    <location>
        <begin position="332"/>
        <end position="352"/>
    </location>
</feature>
<feature type="transmembrane region" description="Helical" evidence="7">
    <location>
        <begin position="300"/>
        <end position="322"/>
    </location>
</feature>
<feature type="transmembrane region" description="Helical" evidence="7">
    <location>
        <begin position="201"/>
        <end position="223"/>
    </location>
</feature>
<dbReference type="PANTHER" id="PTHR30238:SF0">
    <property type="entry name" value="THYLAKOID MEMBRANE PROTEIN TERC, CHLOROPLASTIC"/>
    <property type="match status" value="1"/>
</dbReference>
<feature type="transmembrane region" description="Helical" evidence="7">
    <location>
        <begin position="102"/>
        <end position="125"/>
    </location>
</feature>
<name>A0A0A0BAU5_9CELL</name>
<protein>
    <submittedName>
        <fullName evidence="8">Tellurium resistance protein TerC</fullName>
    </submittedName>
</protein>
<gene>
    <name evidence="8" type="ORF">Q760_00220</name>
</gene>
<reference evidence="8 9" key="1">
    <citation type="submission" date="2013-10" db="EMBL/GenBank/DDBJ databases">
        <authorList>
            <person name="Wang G."/>
            <person name="Zhuang W."/>
        </authorList>
    </citation>
    <scope>NUCLEOTIDE SEQUENCE [LARGE SCALE GENOMIC DNA]</scope>
    <source>
        <strain evidence="8 9">DSM 20118</strain>
    </source>
</reference>
<feature type="transmembrane region" description="Helical" evidence="7">
    <location>
        <begin position="131"/>
        <end position="148"/>
    </location>
</feature>
<keyword evidence="3 7" id="KW-0812">Transmembrane</keyword>
<proteinExistence type="inferred from homology"/>
<dbReference type="NCBIfam" id="TIGR03718">
    <property type="entry name" value="R_switched_Alx"/>
    <property type="match status" value="1"/>
</dbReference>
<evidence type="ECO:0000256" key="4">
    <source>
        <dbReference type="ARBA" id="ARBA00022989"/>
    </source>
</evidence>
<dbReference type="EMBL" id="AXNT01000001">
    <property type="protein sequence ID" value="KGM03950.1"/>
    <property type="molecule type" value="Genomic_DNA"/>
</dbReference>
<dbReference type="PANTHER" id="PTHR30238">
    <property type="entry name" value="MEMBRANE BOUND PREDICTED REDOX MODULATOR"/>
    <property type="match status" value="1"/>
</dbReference>
<evidence type="ECO:0000313" key="9">
    <source>
        <dbReference type="Proteomes" id="UP000029833"/>
    </source>
</evidence>
<organism evidence="8 9">
    <name type="scientific">Cellulomonas cellasea DSM 20118</name>
    <dbReference type="NCBI Taxonomy" id="1408250"/>
    <lineage>
        <taxon>Bacteria</taxon>
        <taxon>Bacillati</taxon>
        <taxon>Actinomycetota</taxon>
        <taxon>Actinomycetes</taxon>
        <taxon>Micrococcales</taxon>
        <taxon>Cellulomonadaceae</taxon>
        <taxon>Cellulomonas</taxon>
    </lineage>
</organism>
<dbReference type="InterPro" id="IPR005496">
    <property type="entry name" value="Integral_membrane_TerC"/>
</dbReference>
<feature type="transmembrane region" description="Helical" evidence="7">
    <location>
        <begin position="229"/>
        <end position="250"/>
    </location>
</feature>
<feature type="transmembrane region" description="Helical" evidence="7">
    <location>
        <begin position="77"/>
        <end position="95"/>
    </location>
</feature>
<evidence type="ECO:0000256" key="3">
    <source>
        <dbReference type="ARBA" id="ARBA00022692"/>
    </source>
</evidence>
<keyword evidence="9" id="KW-1185">Reference proteome</keyword>
<comment type="similarity">
    <text evidence="2">Belongs to the TerC family.</text>
</comment>
<comment type="caution">
    <text evidence="8">The sequence shown here is derived from an EMBL/GenBank/DDBJ whole genome shotgun (WGS) entry which is preliminary data.</text>
</comment>